<dbReference type="PROSITE" id="PS50887">
    <property type="entry name" value="GGDEF"/>
    <property type="match status" value="1"/>
</dbReference>
<organism evidence="4 5">
    <name type="scientific">Vibrio viridaestus</name>
    <dbReference type="NCBI Taxonomy" id="2487322"/>
    <lineage>
        <taxon>Bacteria</taxon>
        <taxon>Pseudomonadati</taxon>
        <taxon>Pseudomonadota</taxon>
        <taxon>Gammaproteobacteria</taxon>
        <taxon>Vibrionales</taxon>
        <taxon>Vibrionaceae</taxon>
        <taxon>Vibrio</taxon>
    </lineage>
</organism>
<gene>
    <name evidence="4" type="ORF">EES38_15355</name>
</gene>
<dbReference type="AlphaFoldDB" id="A0A3N9TE35"/>
<evidence type="ECO:0000259" key="3">
    <source>
        <dbReference type="PROSITE" id="PS50887"/>
    </source>
</evidence>
<dbReference type="CDD" id="cd01948">
    <property type="entry name" value="EAL"/>
    <property type="match status" value="1"/>
</dbReference>
<dbReference type="SUPFAM" id="SSF55073">
    <property type="entry name" value="Nucleotide cyclase"/>
    <property type="match status" value="1"/>
</dbReference>
<evidence type="ECO:0000256" key="1">
    <source>
        <dbReference type="SAM" id="Phobius"/>
    </source>
</evidence>
<keyword evidence="1" id="KW-1133">Transmembrane helix</keyword>
<dbReference type="InterPro" id="IPR035919">
    <property type="entry name" value="EAL_sf"/>
</dbReference>
<evidence type="ECO:0000313" key="5">
    <source>
        <dbReference type="Proteomes" id="UP000281112"/>
    </source>
</evidence>
<keyword evidence="5" id="KW-1185">Reference proteome</keyword>
<dbReference type="OrthoDB" id="1316910at2"/>
<dbReference type="SMART" id="SM00052">
    <property type="entry name" value="EAL"/>
    <property type="match status" value="1"/>
</dbReference>
<dbReference type="GO" id="GO:0071111">
    <property type="term" value="F:cyclic-guanylate-specific phosphodiesterase activity"/>
    <property type="evidence" value="ECO:0007669"/>
    <property type="project" value="InterPro"/>
</dbReference>
<dbReference type="PANTHER" id="PTHR33121:SF79">
    <property type="entry name" value="CYCLIC DI-GMP PHOSPHODIESTERASE PDED-RELATED"/>
    <property type="match status" value="1"/>
</dbReference>
<evidence type="ECO:0000313" key="4">
    <source>
        <dbReference type="EMBL" id="RQW62094.1"/>
    </source>
</evidence>
<keyword evidence="1" id="KW-0812">Transmembrane</keyword>
<reference evidence="4 5" key="1">
    <citation type="submission" date="2018-11" db="EMBL/GenBank/DDBJ databases">
        <title>Vibrio LJC006 sp. nov., isolated from seawater during the bloom of the enteromorpha.</title>
        <authorList>
            <person name="Liang J."/>
        </authorList>
    </citation>
    <scope>NUCLEOTIDE SEQUENCE [LARGE SCALE GENOMIC DNA]</scope>
    <source>
        <strain evidence="4 5">LJC006</strain>
    </source>
</reference>
<dbReference type="EMBL" id="RJVQ01000007">
    <property type="protein sequence ID" value="RQW62094.1"/>
    <property type="molecule type" value="Genomic_DNA"/>
</dbReference>
<feature type="transmembrane region" description="Helical" evidence="1">
    <location>
        <begin position="68"/>
        <end position="90"/>
    </location>
</feature>
<dbReference type="Pfam" id="PF00563">
    <property type="entry name" value="EAL"/>
    <property type="match status" value="1"/>
</dbReference>
<feature type="transmembrane region" description="Helical" evidence="1">
    <location>
        <begin position="35"/>
        <end position="56"/>
    </location>
</feature>
<name>A0A3N9TE35_9VIBR</name>
<feature type="domain" description="EAL" evidence="2">
    <location>
        <begin position="271"/>
        <end position="522"/>
    </location>
</feature>
<dbReference type="InterPro" id="IPR001633">
    <property type="entry name" value="EAL_dom"/>
</dbReference>
<evidence type="ECO:0000259" key="2">
    <source>
        <dbReference type="PROSITE" id="PS50883"/>
    </source>
</evidence>
<dbReference type="Gene3D" id="3.30.70.270">
    <property type="match status" value="1"/>
</dbReference>
<protein>
    <submittedName>
        <fullName evidence="4">Bifunctional diguanylate cyclase/phosphodiesterase</fullName>
    </submittedName>
</protein>
<dbReference type="InterPro" id="IPR029787">
    <property type="entry name" value="Nucleotide_cyclase"/>
</dbReference>
<dbReference type="SMART" id="SM00267">
    <property type="entry name" value="GGDEF"/>
    <property type="match status" value="1"/>
</dbReference>
<dbReference type="Gene3D" id="3.20.20.450">
    <property type="entry name" value="EAL domain"/>
    <property type="match status" value="1"/>
</dbReference>
<dbReference type="Proteomes" id="UP000281112">
    <property type="component" value="Unassembled WGS sequence"/>
</dbReference>
<dbReference type="SUPFAM" id="SSF141868">
    <property type="entry name" value="EAL domain-like"/>
    <property type="match status" value="1"/>
</dbReference>
<proteinExistence type="predicted"/>
<sequence length="522" mass="58469">MILKLILLSSVAMGVVLLARSLLPAQKICQLDKSVGWRILVGLISLFILGYVFLFVQMSLSSVINPTFIVLSAVLFGGAIFVALVIPFSLNALLKLNKIAQEERYKGFHDSLTGLPNRKHLFQSLEDRADKVFTLFLIDLNNFKQINDGLGHYMGDRFLVSVAKRILSCVPDNGQMFRLGGDEFAIIVDTTDDSELLSIVDTIHQSFKEPVAILTYSMNTSASIGMAKYPKDCDEVFSLLKQSDLAMYYSKKNDKSYTFYHEALGHASYEKLKLSQRLTTAIHNDEFQLYFQPIIDASSDSLVALEALLRWPQADGSFIMPDQFLPLAEKSALINLISEWVIKEAARNLITLREAGFTGQLHVNLSAKDIQTDAISNILSELIDSKRLNPNDMTFEITEHDMVEDIAKARAVMKSINEMGFSFSVDDFGTGFSSLVILRELPIDEIKIDRSFIQHFDSNDSNLPIISHVLNLANDLNCSVVAEGVETEAIKNRLIELGATRHQGYLYSRPIDLNSVIDKYKQ</sequence>
<comment type="caution">
    <text evidence="4">The sequence shown here is derived from an EMBL/GenBank/DDBJ whole genome shotgun (WGS) entry which is preliminary data.</text>
</comment>
<dbReference type="CDD" id="cd01949">
    <property type="entry name" value="GGDEF"/>
    <property type="match status" value="1"/>
</dbReference>
<dbReference type="Pfam" id="PF00990">
    <property type="entry name" value="GGDEF"/>
    <property type="match status" value="1"/>
</dbReference>
<dbReference type="RefSeq" id="WP_124938089.1">
    <property type="nucleotide sequence ID" value="NZ_RJVQ01000007.1"/>
</dbReference>
<dbReference type="InterPro" id="IPR000160">
    <property type="entry name" value="GGDEF_dom"/>
</dbReference>
<dbReference type="InterPro" id="IPR043128">
    <property type="entry name" value="Rev_trsase/Diguanyl_cyclase"/>
</dbReference>
<feature type="domain" description="GGDEF" evidence="3">
    <location>
        <begin position="131"/>
        <end position="263"/>
    </location>
</feature>
<dbReference type="PANTHER" id="PTHR33121">
    <property type="entry name" value="CYCLIC DI-GMP PHOSPHODIESTERASE PDEF"/>
    <property type="match status" value="1"/>
</dbReference>
<keyword evidence="1" id="KW-0472">Membrane</keyword>
<dbReference type="NCBIfam" id="TIGR00254">
    <property type="entry name" value="GGDEF"/>
    <property type="match status" value="1"/>
</dbReference>
<dbReference type="InterPro" id="IPR050706">
    <property type="entry name" value="Cyclic-di-GMP_PDE-like"/>
</dbReference>
<accession>A0A3N9TE35</accession>
<dbReference type="PROSITE" id="PS50883">
    <property type="entry name" value="EAL"/>
    <property type="match status" value="1"/>
</dbReference>